<keyword evidence="4" id="KW-0926">Vacuole</keyword>
<keyword evidence="23" id="KW-1185">Reference proteome</keyword>
<evidence type="ECO:0000256" key="16">
    <source>
        <dbReference type="ARBA" id="ARBA00038148"/>
    </source>
</evidence>
<evidence type="ECO:0000256" key="2">
    <source>
        <dbReference type="ARBA" id="ARBA00012790"/>
    </source>
</evidence>
<dbReference type="InterPro" id="IPR008250">
    <property type="entry name" value="ATPase_P-typ_transduc_dom_A_sf"/>
</dbReference>
<keyword evidence="5" id="KW-0109">Calcium transport</keyword>
<keyword evidence="15 20" id="KW-0472">Membrane</keyword>
<evidence type="ECO:0000256" key="18">
    <source>
        <dbReference type="ARBA" id="ARBA00067965"/>
    </source>
</evidence>
<evidence type="ECO:0000256" key="5">
    <source>
        <dbReference type="ARBA" id="ARBA00022568"/>
    </source>
</evidence>
<dbReference type="SFLD" id="SFLDF00027">
    <property type="entry name" value="p-type_atpase"/>
    <property type="match status" value="1"/>
</dbReference>
<dbReference type="SUPFAM" id="SSF81660">
    <property type="entry name" value="Metal cation-transporting ATPase, ATP-binding domain N"/>
    <property type="match status" value="1"/>
</dbReference>
<keyword evidence="9" id="KW-0106">Calcium</keyword>
<dbReference type="Pfam" id="PF00689">
    <property type="entry name" value="Cation_ATPase_C"/>
    <property type="match status" value="1"/>
</dbReference>
<dbReference type="Pfam" id="PF00122">
    <property type="entry name" value="E1-E2_ATPase"/>
    <property type="match status" value="1"/>
</dbReference>
<dbReference type="PRINTS" id="PR00119">
    <property type="entry name" value="CATATPASE"/>
</dbReference>
<dbReference type="GO" id="GO:0006874">
    <property type="term" value="P:intracellular calcium ion homeostasis"/>
    <property type="evidence" value="ECO:0007669"/>
    <property type="project" value="TreeGrafter"/>
</dbReference>
<dbReference type="Pfam" id="PF00690">
    <property type="entry name" value="Cation_ATPase_N"/>
    <property type="match status" value="1"/>
</dbReference>
<evidence type="ECO:0000256" key="3">
    <source>
        <dbReference type="ARBA" id="ARBA00022448"/>
    </source>
</evidence>
<feature type="region of interest" description="Disordered" evidence="19">
    <location>
        <begin position="1"/>
        <end position="20"/>
    </location>
</feature>
<comment type="similarity">
    <text evidence="16">Belongs to the cation transport ATPase (P-type) (TC 3.A.3) family.</text>
</comment>
<dbReference type="OMA" id="YRMYVKG"/>
<dbReference type="PRINTS" id="PR00121">
    <property type="entry name" value="NAKATPASE"/>
</dbReference>
<dbReference type="OrthoDB" id="3352408at2759"/>
<name>A0A139AK42_GONPJ</name>
<evidence type="ECO:0000256" key="8">
    <source>
        <dbReference type="ARBA" id="ARBA00022741"/>
    </source>
</evidence>
<organism evidence="22 23">
    <name type="scientific">Gonapodya prolifera (strain JEL478)</name>
    <name type="common">Monoblepharis prolifera</name>
    <dbReference type="NCBI Taxonomy" id="1344416"/>
    <lineage>
        <taxon>Eukaryota</taxon>
        <taxon>Fungi</taxon>
        <taxon>Fungi incertae sedis</taxon>
        <taxon>Chytridiomycota</taxon>
        <taxon>Chytridiomycota incertae sedis</taxon>
        <taxon>Monoblepharidomycetes</taxon>
        <taxon>Monoblepharidales</taxon>
        <taxon>Gonapodyaceae</taxon>
        <taxon>Gonapodya</taxon>
    </lineage>
</organism>
<dbReference type="EMBL" id="KQ965748">
    <property type="protein sequence ID" value="KXS17139.1"/>
    <property type="molecule type" value="Genomic_DNA"/>
</dbReference>
<dbReference type="Gene3D" id="2.70.150.10">
    <property type="entry name" value="Calcium-transporting ATPase, cytoplasmic transduction domain A"/>
    <property type="match status" value="1"/>
</dbReference>
<dbReference type="SUPFAM" id="SSF56784">
    <property type="entry name" value="HAD-like"/>
    <property type="match status" value="1"/>
</dbReference>
<dbReference type="Gene3D" id="3.40.50.1000">
    <property type="entry name" value="HAD superfamily/HAD-like"/>
    <property type="match status" value="1"/>
</dbReference>
<dbReference type="InterPro" id="IPR006068">
    <property type="entry name" value="ATPase_P-typ_cation-transptr_C"/>
</dbReference>
<feature type="transmembrane region" description="Helical" evidence="20">
    <location>
        <begin position="312"/>
        <end position="335"/>
    </location>
</feature>
<dbReference type="SFLD" id="SFLDG00002">
    <property type="entry name" value="C1.7:_P-type_atpase_like"/>
    <property type="match status" value="1"/>
</dbReference>
<feature type="transmembrane region" description="Helical" evidence="20">
    <location>
        <begin position="119"/>
        <end position="136"/>
    </location>
</feature>
<dbReference type="STRING" id="1344416.A0A139AK42"/>
<evidence type="ECO:0000259" key="21">
    <source>
        <dbReference type="SMART" id="SM00831"/>
    </source>
</evidence>
<dbReference type="SFLD" id="SFLDS00003">
    <property type="entry name" value="Haloacid_Dehalogenase"/>
    <property type="match status" value="1"/>
</dbReference>
<dbReference type="GO" id="GO:0016887">
    <property type="term" value="F:ATP hydrolysis activity"/>
    <property type="evidence" value="ECO:0007669"/>
    <property type="project" value="InterPro"/>
</dbReference>
<comment type="catalytic activity">
    <reaction evidence="17">
        <text>Ca(2+)(in) + ATP + H2O = Ca(2+)(out) + ADP + phosphate + H(+)</text>
        <dbReference type="Rhea" id="RHEA:18105"/>
        <dbReference type="ChEBI" id="CHEBI:15377"/>
        <dbReference type="ChEBI" id="CHEBI:15378"/>
        <dbReference type="ChEBI" id="CHEBI:29108"/>
        <dbReference type="ChEBI" id="CHEBI:30616"/>
        <dbReference type="ChEBI" id="CHEBI:43474"/>
        <dbReference type="ChEBI" id="CHEBI:456216"/>
        <dbReference type="EC" id="7.2.2.10"/>
    </reaction>
</comment>
<dbReference type="PANTHER" id="PTHR24093:SF369">
    <property type="entry name" value="CALCIUM-TRANSPORTING ATPASE"/>
    <property type="match status" value="1"/>
</dbReference>
<keyword evidence="7" id="KW-0479">Metal-binding</keyword>
<proteinExistence type="inferred from homology"/>
<dbReference type="InterPro" id="IPR018303">
    <property type="entry name" value="ATPase_P-typ_P_site"/>
</dbReference>
<sequence length="1204" mass="129741">MADSTQLHNGPIPSTTSPGTQITVASTDLEHLFDPKNVDFLVSRFGGVKGLLKELHVDPERGLDVEEANAEARQDVELGNGENILSPAKRRALFGANRLPGVKPKSIFQLMLDAFKDKILILLSVAAVVSLAVGLFQDFGPTAKDNGEPKTHWIEGVAIIIAVVIVVLTGSINDWQKEKQFRKLNDKKDERQIKVIRTGQTQLISVFDLVVGDICLLEPGDVPPADGVLIQGTQVRCDESAATGESDAVRKEVSDPFLLSGSKVLEGVGKFVVCAVGTNSFFGRTMMGLRTPQEETPLQVKLDALAERIAKIGATIALSILVILLVKYCITVALREGFGSDCEVDECAAEAIARLVSVIVTSITIVVVAVPEGLPLAVTLSLAYGTTRMLKDNNLVRVLSACETMGGATTVCSDKTGTLTQNRMTVVAGTLALTLSFSGDEEIAHLKDALLPGTDSPATADKISRSTLLDLVAEGAAINSTVFEGKNDKTGALEFVGSKTETALLDWIVKWTPSGAYKTYRGASYIQTVANFPFSSERKCMAVVLKIDNTQHPHAKPYAKSFYRVYVKGASEIVLGFCSSAATLDFSTGSASFTRLDSSTIQQVNSTINSYAEQSLRTIGLAYRDLSEKEFDDVLRGFILPAFTEKQPDRDESEAVTSEAAMDNLAMKGCTLLGIVGIEDPLRPGVPEAVQDCKNAGVTVRMVTGDNIVTAKAIATKCGILTEGALAMEGSAFRVLSQDEMDRIIPSLKVLARSSPLDKQILVTRLKALGETVAVTGDGTNDGPALKAADVGFSMGIAGTEVAKEASSIVLMDDNFTSIVKAIMWGRAVNDAVKKFLQFQLTVNVTAVLITFISALSDGAESSALTATQLLWVNLIMDSLASLALATEAPTPDLLQRPPERKRDALISITMWKMILGQSIYQVTVAMILLYAGPSIFSFTNLAAAGGVTADYKNVLPPQNWPLQGPEWRIAIENERNVLRSIVFNTFVFMQVFNMINARRKDNQLNVFRNIITNHYLLFILPSIVVLQALIVQFGGVAFSTVPITGVHWAVCIIIGFLCMPWAIVVRLTPDSVLLPFIDLYKKIIESSRRKKAKKAEDVSAEEASFTSTETIAVPDTVNKPLVGSTKAAVVDPLHHIAIPMPTISAADVLQRRVKEGDEDDGESVVSEGSIYRALRGGRRVDSRWGVVRVAVTDGRLKDVAQGK</sequence>
<dbReference type="AlphaFoldDB" id="A0A139AK42"/>
<evidence type="ECO:0000256" key="14">
    <source>
        <dbReference type="ARBA" id="ARBA00023065"/>
    </source>
</evidence>
<dbReference type="NCBIfam" id="TIGR01494">
    <property type="entry name" value="ATPase_P-type"/>
    <property type="match status" value="3"/>
</dbReference>
<evidence type="ECO:0000256" key="13">
    <source>
        <dbReference type="ARBA" id="ARBA00022989"/>
    </source>
</evidence>
<evidence type="ECO:0000256" key="15">
    <source>
        <dbReference type="ARBA" id="ARBA00023136"/>
    </source>
</evidence>
<dbReference type="InterPro" id="IPR023298">
    <property type="entry name" value="ATPase_P-typ_TM_dom_sf"/>
</dbReference>
<keyword evidence="14" id="KW-0406">Ion transport</keyword>
<dbReference type="InterPro" id="IPR059000">
    <property type="entry name" value="ATPase_P-type_domA"/>
</dbReference>
<dbReference type="InterPro" id="IPR023299">
    <property type="entry name" value="ATPase_P-typ_cyto_dom_N"/>
</dbReference>
<dbReference type="CDD" id="cd02081">
    <property type="entry name" value="P-type_ATPase_Ca_PMCA-like"/>
    <property type="match status" value="1"/>
</dbReference>
<dbReference type="Gene3D" id="3.40.1110.10">
    <property type="entry name" value="Calcium-transporting ATPase, cytoplasmic domain N"/>
    <property type="match status" value="1"/>
</dbReference>
<dbReference type="Gene3D" id="1.20.1110.10">
    <property type="entry name" value="Calcium-transporting ATPase, transmembrane domain"/>
    <property type="match status" value="1"/>
</dbReference>
<dbReference type="Pfam" id="PF13246">
    <property type="entry name" value="Cation_ATPase"/>
    <property type="match status" value="1"/>
</dbReference>
<evidence type="ECO:0000313" key="22">
    <source>
        <dbReference type="EMBL" id="KXS17139.1"/>
    </source>
</evidence>
<dbReference type="GO" id="GO:0005886">
    <property type="term" value="C:plasma membrane"/>
    <property type="evidence" value="ECO:0007669"/>
    <property type="project" value="TreeGrafter"/>
</dbReference>
<evidence type="ECO:0000256" key="4">
    <source>
        <dbReference type="ARBA" id="ARBA00022554"/>
    </source>
</evidence>
<keyword evidence="10" id="KW-0067">ATP-binding</keyword>
<dbReference type="Proteomes" id="UP000070544">
    <property type="component" value="Unassembled WGS sequence"/>
</dbReference>
<evidence type="ECO:0000256" key="19">
    <source>
        <dbReference type="SAM" id="MobiDB-lite"/>
    </source>
</evidence>
<gene>
    <name evidence="22" type="ORF">M427DRAFT_492973</name>
</gene>
<keyword evidence="11" id="KW-0460">Magnesium</keyword>
<dbReference type="InterPro" id="IPR023214">
    <property type="entry name" value="HAD_sf"/>
</dbReference>
<evidence type="ECO:0000256" key="12">
    <source>
        <dbReference type="ARBA" id="ARBA00022967"/>
    </source>
</evidence>
<dbReference type="GO" id="GO:0046872">
    <property type="term" value="F:metal ion binding"/>
    <property type="evidence" value="ECO:0007669"/>
    <property type="project" value="UniProtKB-KW"/>
</dbReference>
<dbReference type="EC" id="7.2.2.10" evidence="2"/>
<dbReference type="FunFam" id="2.70.150.10:FF:000028">
    <property type="entry name" value="Calcium-transporting ATPase"/>
    <property type="match status" value="1"/>
</dbReference>
<evidence type="ECO:0000313" key="23">
    <source>
        <dbReference type="Proteomes" id="UP000070544"/>
    </source>
</evidence>
<evidence type="ECO:0000256" key="20">
    <source>
        <dbReference type="SAM" id="Phobius"/>
    </source>
</evidence>
<evidence type="ECO:0000256" key="6">
    <source>
        <dbReference type="ARBA" id="ARBA00022692"/>
    </source>
</evidence>
<keyword evidence="8" id="KW-0547">Nucleotide-binding</keyword>
<feature type="transmembrane region" description="Helical" evidence="20">
    <location>
        <begin position="1016"/>
        <end position="1040"/>
    </location>
</feature>
<comment type="subcellular location">
    <subcellularLocation>
        <location evidence="1">Vacuole membrane</location>
        <topology evidence="1">Multi-pass membrane protein</topology>
    </subcellularLocation>
</comment>
<dbReference type="SUPFAM" id="SSF81665">
    <property type="entry name" value="Calcium ATPase, transmembrane domain M"/>
    <property type="match status" value="1"/>
</dbReference>
<feature type="transmembrane region" description="Helical" evidence="20">
    <location>
        <begin position="1046"/>
        <end position="1066"/>
    </location>
</feature>
<keyword evidence="12" id="KW-1278">Translocase</keyword>
<evidence type="ECO:0000256" key="9">
    <source>
        <dbReference type="ARBA" id="ARBA00022837"/>
    </source>
</evidence>
<dbReference type="PROSITE" id="PS00154">
    <property type="entry name" value="ATPASE_E1_E2"/>
    <property type="match status" value="1"/>
</dbReference>
<dbReference type="InterPro" id="IPR004014">
    <property type="entry name" value="ATPase_P-typ_cation-transptr_N"/>
</dbReference>
<evidence type="ECO:0000256" key="11">
    <source>
        <dbReference type="ARBA" id="ARBA00022842"/>
    </source>
</evidence>
<dbReference type="PANTHER" id="PTHR24093">
    <property type="entry name" value="CATION TRANSPORTING ATPASE"/>
    <property type="match status" value="1"/>
</dbReference>
<dbReference type="FunFam" id="3.40.50.1000:FF:000018">
    <property type="entry name" value="Calcium-transporting ATPase"/>
    <property type="match status" value="1"/>
</dbReference>
<evidence type="ECO:0000256" key="1">
    <source>
        <dbReference type="ARBA" id="ARBA00004128"/>
    </source>
</evidence>
<dbReference type="InterPro" id="IPR044492">
    <property type="entry name" value="P_typ_ATPase_HD_dom"/>
</dbReference>
<keyword evidence="3" id="KW-0813">Transport</keyword>
<evidence type="ECO:0000256" key="7">
    <source>
        <dbReference type="ARBA" id="ARBA00022723"/>
    </source>
</evidence>
<feature type="domain" description="Cation-transporting P-type ATPase N-terminal" evidence="21">
    <location>
        <begin position="44"/>
        <end position="135"/>
    </location>
</feature>
<feature type="transmembrane region" description="Helical" evidence="20">
    <location>
        <begin position="156"/>
        <end position="175"/>
    </location>
</feature>
<accession>A0A139AK42</accession>
<reference evidence="22 23" key="1">
    <citation type="journal article" date="2015" name="Genome Biol. Evol.">
        <title>Phylogenomic analyses indicate that early fungi evolved digesting cell walls of algal ancestors of land plants.</title>
        <authorList>
            <person name="Chang Y."/>
            <person name="Wang S."/>
            <person name="Sekimoto S."/>
            <person name="Aerts A.L."/>
            <person name="Choi C."/>
            <person name="Clum A."/>
            <person name="LaButti K.M."/>
            <person name="Lindquist E.A."/>
            <person name="Yee Ngan C."/>
            <person name="Ohm R.A."/>
            <person name="Salamov A.A."/>
            <person name="Grigoriev I.V."/>
            <person name="Spatafora J.W."/>
            <person name="Berbee M.L."/>
        </authorList>
    </citation>
    <scope>NUCLEOTIDE SEQUENCE [LARGE SCALE GENOMIC DNA]</scope>
    <source>
        <strain evidence="22 23">JEL478</strain>
    </source>
</reference>
<protein>
    <recommendedName>
        <fullName evidence="18">Calcium-transporting ATPase 2</fullName>
        <ecNumber evidence="2">7.2.2.10</ecNumber>
    </recommendedName>
</protein>
<dbReference type="InterPro" id="IPR001757">
    <property type="entry name" value="P_typ_ATPase"/>
</dbReference>
<dbReference type="SUPFAM" id="SSF81653">
    <property type="entry name" value="Calcium ATPase, transduction domain A"/>
    <property type="match status" value="1"/>
</dbReference>
<evidence type="ECO:0000256" key="17">
    <source>
        <dbReference type="ARBA" id="ARBA00048694"/>
    </source>
</evidence>
<dbReference type="GO" id="GO:0005774">
    <property type="term" value="C:vacuolar membrane"/>
    <property type="evidence" value="ECO:0007669"/>
    <property type="project" value="UniProtKB-SubCell"/>
</dbReference>
<dbReference type="InterPro" id="IPR036412">
    <property type="entry name" value="HAD-like_sf"/>
</dbReference>
<keyword evidence="6 20" id="KW-0812">Transmembrane</keyword>
<dbReference type="SMART" id="SM00831">
    <property type="entry name" value="Cation_ATPase_N"/>
    <property type="match status" value="1"/>
</dbReference>
<evidence type="ECO:0000256" key="10">
    <source>
        <dbReference type="ARBA" id="ARBA00022840"/>
    </source>
</evidence>
<keyword evidence="13 20" id="KW-1133">Transmembrane helix</keyword>
<dbReference type="GO" id="GO:0005524">
    <property type="term" value="F:ATP binding"/>
    <property type="evidence" value="ECO:0007669"/>
    <property type="project" value="UniProtKB-KW"/>
</dbReference>
<dbReference type="FunFam" id="1.20.1110.10:FF:000039">
    <property type="entry name" value="Calcium-transporting ATPase"/>
    <property type="match status" value="1"/>
</dbReference>
<dbReference type="GO" id="GO:0005388">
    <property type="term" value="F:P-type calcium transporter activity"/>
    <property type="evidence" value="ECO:0007669"/>
    <property type="project" value="UniProtKB-EC"/>
</dbReference>